<evidence type="ECO:0008006" key="3">
    <source>
        <dbReference type="Google" id="ProtNLM"/>
    </source>
</evidence>
<keyword evidence="2" id="KW-1185">Reference proteome</keyword>
<dbReference type="InterPro" id="IPR023393">
    <property type="entry name" value="START-like_dom_sf"/>
</dbReference>
<dbReference type="EMBL" id="NAJN01001779">
    <property type="protein sequence ID" value="TKA61259.1"/>
    <property type="molecule type" value="Genomic_DNA"/>
</dbReference>
<evidence type="ECO:0000313" key="1">
    <source>
        <dbReference type="EMBL" id="TKA61259.1"/>
    </source>
</evidence>
<gene>
    <name evidence="1" type="ORF">B0A49_09233</name>
</gene>
<dbReference type="SUPFAM" id="SSF55961">
    <property type="entry name" value="Bet v1-like"/>
    <property type="match status" value="1"/>
</dbReference>
<dbReference type="OrthoDB" id="509124at2759"/>
<dbReference type="PANTHER" id="PTHR36166:SF1">
    <property type="entry name" value="SRPBCC DOMAIN-CONTAINING PROTEIN"/>
    <property type="match status" value="1"/>
</dbReference>
<proteinExistence type="predicted"/>
<dbReference type="Gene3D" id="3.30.530.20">
    <property type="match status" value="1"/>
</dbReference>
<protein>
    <recommendedName>
        <fullName evidence="3">Coenzyme Q-binding protein COQ10 START domain-containing protein</fullName>
    </recommendedName>
</protein>
<dbReference type="PANTHER" id="PTHR36166">
    <property type="entry name" value="CHROMOSOME 9, WHOLE GENOME SHOTGUN SEQUENCE"/>
    <property type="match status" value="1"/>
</dbReference>
<sequence length="207" mass="23369">MTQVQDHPRPTPLIPEGGLFSPYASAIIRASPSRIHSIIIDTSSYPKWNTFVPNATITKQPNKPAIDSQLAMDTHMTLKGHMTESMPFASKEIVSMLDEPKTGKGAVTRICWKFHGGMLLPGMVMKAERVNEIEDLGDGTCEYRTWETFGGMTAHVVRWKYGKALQERFEDWVRDLKAYAEGDEETLKARKEEVKEQNTVVASTRLR</sequence>
<reference evidence="1 2" key="1">
    <citation type="submission" date="2017-03" db="EMBL/GenBank/DDBJ databases">
        <title>Genomes of endolithic fungi from Antarctica.</title>
        <authorList>
            <person name="Coleine C."/>
            <person name="Masonjones S."/>
            <person name="Stajich J.E."/>
        </authorList>
    </citation>
    <scope>NUCLEOTIDE SEQUENCE [LARGE SCALE GENOMIC DNA]</scope>
    <source>
        <strain evidence="1 2">CCFEE 5187</strain>
    </source>
</reference>
<evidence type="ECO:0000313" key="2">
    <source>
        <dbReference type="Proteomes" id="UP000308768"/>
    </source>
</evidence>
<name>A0A4V5NFB3_9PEZI</name>
<dbReference type="AlphaFoldDB" id="A0A4V5NFB3"/>
<organism evidence="1 2">
    <name type="scientific">Cryomyces minteri</name>
    <dbReference type="NCBI Taxonomy" id="331657"/>
    <lineage>
        <taxon>Eukaryota</taxon>
        <taxon>Fungi</taxon>
        <taxon>Dikarya</taxon>
        <taxon>Ascomycota</taxon>
        <taxon>Pezizomycotina</taxon>
        <taxon>Dothideomycetes</taxon>
        <taxon>Dothideomycetes incertae sedis</taxon>
        <taxon>Cryomyces</taxon>
    </lineage>
</organism>
<dbReference type="Proteomes" id="UP000308768">
    <property type="component" value="Unassembled WGS sequence"/>
</dbReference>
<accession>A0A4V5NFB3</accession>
<dbReference type="CDD" id="cd07822">
    <property type="entry name" value="SRPBCC_4"/>
    <property type="match status" value="1"/>
</dbReference>
<comment type="caution">
    <text evidence="1">The sequence shown here is derived from an EMBL/GenBank/DDBJ whole genome shotgun (WGS) entry which is preliminary data.</text>
</comment>